<evidence type="ECO:0000256" key="5">
    <source>
        <dbReference type="ARBA" id="ARBA00022989"/>
    </source>
</evidence>
<evidence type="ECO:0000256" key="7">
    <source>
        <dbReference type="RuleBase" id="RU363107"/>
    </source>
</evidence>
<dbReference type="GO" id="GO:0016020">
    <property type="term" value="C:membrane"/>
    <property type="evidence" value="ECO:0007669"/>
    <property type="project" value="UniProtKB-SubCell"/>
</dbReference>
<accession>A0A2P6SEZ1</accession>
<evidence type="ECO:0000256" key="4">
    <source>
        <dbReference type="ARBA" id="ARBA00022692"/>
    </source>
</evidence>
<feature type="transmembrane region" description="Helical" evidence="7">
    <location>
        <begin position="145"/>
        <end position="164"/>
    </location>
</feature>
<name>A0A2P6SEZ1_ROSCH</name>
<keyword evidence="7" id="KW-0813">Transport</keyword>
<evidence type="ECO:0000256" key="1">
    <source>
        <dbReference type="ARBA" id="ARBA00002501"/>
    </source>
</evidence>
<dbReference type="Pfam" id="PF03208">
    <property type="entry name" value="PRA1"/>
    <property type="match status" value="1"/>
</dbReference>
<comment type="subcellular location">
    <subcellularLocation>
        <location evidence="2">Endomembrane system</location>
        <topology evidence="2">Multi-pass membrane protein</topology>
    </subcellularLocation>
    <subcellularLocation>
        <location evidence="7">Membrane</location>
        <topology evidence="7">Multi-pass membrane protein</topology>
    </subcellularLocation>
</comment>
<gene>
    <name evidence="9" type="ORF">RchiOBHm_Chr1g0346041</name>
</gene>
<dbReference type="OMA" id="GHNRCTC"/>
<keyword evidence="5 7" id="KW-1133">Transmembrane helix</keyword>
<dbReference type="Proteomes" id="UP000238479">
    <property type="component" value="Chromosome 1"/>
</dbReference>
<keyword evidence="4 7" id="KW-0812">Transmembrane</keyword>
<dbReference type="STRING" id="74649.A0A2P6SEZ1"/>
<organism evidence="9 10">
    <name type="scientific">Rosa chinensis</name>
    <name type="common">China rose</name>
    <dbReference type="NCBI Taxonomy" id="74649"/>
    <lineage>
        <taxon>Eukaryota</taxon>
        <taxon>Viridiplantae</taxon>
        <taxon>Streptophyta</taxon>
        <taxon>Embryophyta</taxon>
        <taxon>Tracheophyta</taxon>
        <taxon>Spermatophyta</taxon>
        <taxon>Magnoliopsida</taxon>
        <taxon>eudicotyledons</taxon>
        <taxon>Gunneridae</taxon>
        <taxon>Pentapetalae</taxon>
        <taxon>rosids</taxon>
        <taxon>fabids</taxon>
        <taxon>Rosales</taxon>
        <taxon>Rosaceae</taxon>
        <taxon>Rosoideae</taxon>
        <taxon>Rosoideae incertae sedis</taxon>
        <taxon>Rosa</taxon>
    </lineage>
</organism>
<feature type="region of interest" description="Disordered" evidence="8">
    <location>
        <begin position="1"/>
        <end position="30"/>
    </location>
</feature>
<feature type="transmembrane region" description="Helical" evidence="7">
    <location>
        <begin position="88"/>
        <end position="109"/>
    </location>
</feature>
<dbReference type="PANTHER" id="PTHR38519">
    <property type="entry name" value="PRA1 FAMILY PROTEIN"/>
    <property type="match status" value="1"/>
</dbReference>
<comment type="similarity">
    <text evidence="3 7">Belongs to the PRA1 family.</text>
</comment>
<evidence type="ECO:0000313" key="10">
    <source>
        <dbReference type="Proteomes" id="UP000238479"/>
    </source>
</evidence>
<comment type="caution">
    <text evidence="9">The sequence shown here is derived from an EMBL/GenBank/DDBJ whole genome shotgun (WGS) entry which is preliminary data.</text>
</comment>
<dbReference type="Gramene" id="PRQ57233">
    <property type="protein sequence ID" value="PRQ57233"/>
    <property type="gene ID" value="RchiOBHm_Chr1g0346041"/>
</dbReference>
<reference evidence="9 10" key="1">
    <citation type="journal article" date="2018" name="Nat. Genet.">
        <title>The Rosa genome provides new insights in the design of modern roses.</title>
        <authorList>
            <person name="Bendahmane M."/>
        </authorList>
    </citation>
    <scope>NUCLEOTIDE SEQUENCE [LARGE SCALE GENOMIC DNA]</scope>
    <source>
        <strain evidence="10">cv. Old Blush</strain>
    </source>
</reference>
<dbReference type="InterPro" id="IPR004895">
    <property type="entry name" value="Prenylated_rab_accept_PRA1"/>
</dbReference>
<evidence type="ECO:0000313" key="9">
    <source>
        <dbReference type="EMBL" id="PRQ57233.1"/>
    </source>
</evidence>
<evidence type="ECO:0000256" key="3">
    <source>
        <dbReference type="ARBA" id="ARBA00006483"/>
    </source>
</evidence>
<dbReference type="GO" id="GO:0016192">
    <property type="term" value="P:vesicle-mediated transport"/>
    <property type="evidence" value="ECO:0007669"/>
    <property type="project" value="UniProtKB-ARBA"/>
</dbReference>
<dbReference type="GO" id="GO:0005783">
    <property type="term" value="C:endoplasmic reticulum"/>
    <property type="evidence" value="ECO:0007669"/>
    <property type="project" value="UniProtKB-ARBA"/>
</dbReference>
<keyword evidence="10" id="KW-1185">Reference proteome</keyword>
<evidence type="ECO:0000256" key="2">
    <source>
        <dbReference type="ARBA" id="ARBA00004127"/>
    </source>
</evidence>
<proteinExistence type="inferred from homology"/>
<evidence type="ECO:0000256" key="6">
    <source>
        <dbReference type="ARBA" id="ARBA00023136"/>
    </source>
</evidence>
<keyword evidence="6 7" id="KW-0472">Membrane</keyword>
<dbReference type="PANTHER" id="PTHR38519:SF3">
    <property type="entry name" value="PRA1 FAMILY PROTEIN"/>
    <property type="match status" value="1"/>
</dbReference>
<feature type="transmembrane region" description="Helical" evidence="7">
    <location>
        <begin position="121"/>
        <end position="139"/>
    </location>
</feature>
<evidence type="ECO:0000256" key="8">
    <source>
        <dbReference type="SAM" id="MobiDB-lite"/>
    </source>
</evidence>
<dbReference type="EMBL" id="PDCK01000039">
    <property type="protein sequence ID" value="PRQ57233.1"/>
    <property type="molecule type" value="Genomic_DNA"/>
</dbReference>
<feature type="compositionally biased region" description="Low complexity" evidence="8">
    <location>
        <begin position="10"/>
        <end position="20"/>
    </location>
</feature>
<comment type="function">
    <text evidence="1 7">May be involved in both secretory and endocytic intracellular trafficking in the endosomal/prevacuolar compartments.</text>
</comment>
<sequence>MASHGTVQRPSTTSTSPTLPIAHPHEPKDSTPRLKLEFSLCFPFNIPKTPEAAAARIIRNLSYYRLYYTLFIWIILFTTLLPERKLSLIFLISMTSLTCSLLAVMRSVVPADSVLLQYKIIDRRLLLALLVIATMVELIGTHAAMHLYVTLACATPVILVHAFFRVRDYLCVEEEASAAGELVPLTKNTEPKLSDSV</sequence>
<protein>
    <recommendedName>
        <fullName evidence="7">PRA1 family protein</fullName>
    </recommendedName>
</protein>
<feature type="transmembrane region" description="Helical" evidence="7">
    <location>
        <begin position="66"/>
        <end position="82"/>
    </location>
</feature>
<dbReference type="AlphaFoldDB" id="A0A2P6SEZ1"/>